<evidence type="ECO:0000313" key="3">
    <source>
        <dbReference type="Proteomes" id="UP000286268"/>
    </source>
</evidence>
<sequence length="107" mass="12536">MDLQLILGISSILISIVLTLSILISKKDHYDIFQVNIEKYEIINRPKYRFKLFITNILFGILGVIIGFIIIFNFSKYPGYIAISYFLITKLLEMWTKQGTVKRKMIK</sequence>
<keyword evidence="1" id="KW-0812">Transmembrane</keyword>
<evidence type="ECO:0000256" key="1">
    <source>
        <dbReference type="SAM" id="Phobius"/>
    </source>
</evidence>
<dbReference type="KEGG" id="cmah:C1I91_11410"/>
<keyword evidence="3" id="KW-1185">Reference proteome</keyword>
<evidence type="ECO:0008006" key="4">
    <source>
        <dbReference type="Google" id="ProtNLM"/>
    </source>
</evidence>
<gene>
    <name evidence="2" type="ORF">C1I91_11410</name>
</gene>
<dbReference type="Proteomes" id="UP000286268">
    <property type="component" value="Chromosome"/>
</dbReference>
<reference evidence="2 3" key="1">
    <citation type="submission" date="2018-01" db="EMBL/GenBank/DDBJ databases">
        <title>Genome Sequencing and Assembly of Anaerobacter polyendosporus strain CT4.</title>
        <authorList>
            <person name="Tachaapaikoon C."/>
            <person name="Sutheeworapong S."/>
            <person name="Jenjaroenpun P."/>
            <person name="Wongsurawat T."/>
            <person name="Nookeaw I."/>
            <person name="Cheawchanlertfa P."/>
            <person name="Kosugi A."/>
            <person name="Cheevadhanarak S."/>
            <person name="Ratanakhanokchai K."/>
        </authorList>
    </citation>
    <scope>NUCLEOTIDE SEQUENCE [LARGE SCALE GENOMIC DNA]</scope>
    <source>
        <strain evidence="2 3">CT4</strain>
    </source>
</reference>
<dbReference type="EMBL" id="CP025746">
    <property type="protein sequence ID" value="QAA32199.1"/>
    <property type="molecule type" value="Genomic_DNA"/>
</dbReference>
<evidence type="ECO:0000313" key="2">
    <source>
        <dbReference type="EMBL" id="QAA32199.1"/>
    </source>
</evidence>
<keyword evidence="1" id="KW-1133">Transmembrane helix</keyword>
<dbReference type="RefSeq" id="WP_128212989.1">
    <property type="nucleotide sequence ID" value="NZ_CP025746.1"/>
</dbReference>
<feature type="transmembrane region" description="Helical" evidence="1">
    <location>
        <begin position="52"/>
        <end position="71"/>
    </location>
</feature>
<dbReference type="AlphaFoldDB" id="A0A410DSY7"/>
<organism evidence="2 3">
    <name type="scientific">Clostridium manihotivorum</name>
    <dbReference type="NCBI Taxonomy" id="2320868"/>
    <lineage>
        <taxon>Bacteria</taxon>
        <taxon>Bacillati</taxon>
        <taxon>Bacillota</taxon>
        <taxon>Clostridia</taxon>
        <taxon>Eubacteriales</taxon>
        <taxon>Clostridiaceae</taxon>
        <taxon>Clostridium</taxon>
    </lineage>
</organism>
<name>A0A410DSY7_9CLOT</name>
<proteinExistence type="predicted"/>
<feature type="transmembrane region" description="Helical" evidence="1">
    <location>
        <begin position="6"/>
        <end position="24"/>
    </location>
</feature>
<accession>A0A410DSY7</accession>
<protein>
    <recommendedName>
        <fullName evidence="4">DUF3784 domain-containing protein</fullName>
    </recommendedName>
</protein>
<keyword evidence="1" id="KW-0472">Membrane</keyword>
<feature type="transmembrane region" description="Helical" evidence="1">
    <location>
        <begin position="77"/>
        <end position="95"/>
    </location>
</feature>